<dbReference type="InterPro" id="IPR002401">
    <property type="entry name" value="Cyt_P450_E_grp-I"/>
</dbReference>
<dbReference type="InterPro" id="IPR036396">
    <property type="entry name" value="Cyt_P450_sf"/>
</dbReference>
<evidence type="ECO:0000256" key="7">
    <source>
        <dbReference type="ARBA" id="ARBA00023033"/>
    </source>
</evidence>
<evidence type="ECO:0000256" key="3">
    <source>
        <dbReference type="ARBA" id="ARBA00022617"/>
    </source>
</evidence>
<dbReference type="GO" id="GO:0004497">
    <property type="term" value="F:monooxygenase activity"/>
    <property type="evidence" value="ECO:0007669"/>
    <property type="project" value="UniProtKB-KW"/>
</dbReference>
<proteinExistence type="inferred from homology"/>
<dbReference type="AlphaFoldDB" id="A0A0C3C8N0"/>
<dbReference type="PANTHER" id="PTHR24287">
    <property type="entry name" value="P450, PUTATIVE (EUROFUNG)-RELATED"/>
    <property type="match status" value="1"/>
</dbReference>
<dbReference type="GO" id="GO:0005506">
    <property type="term" value="F:iron ion binding"/>
    <property type="evidence" value="ECO:0007669"/>
    <property type="project" value="InterPro"/>
</dbReference>
<evidence type="ECO:0000256" key="8">
    <source>
        <dbReference type="PIRSR" id="PIRSR602401-1"/>
    </source>
</evidence>
<dbReference type="GO" id="GO:0020037">
    <property type="term" value="F:heme binding"/>
    <property type="evidence" value="ECO:0007669"/>
    <property type="project" value="InterPro"/>
</dbReference>
<evidence type="ECO:0008006" key="13">
    <source>
        <dbReference type="Google" id="ProtNLM"/>
    </source>
</evidence>
<name>A0A0C3C8N0_PILCF</name>
<feature type="binding site" description="axial binding residue" evidence="8">
    <location>
        <position position="509"/>
    </location>
    <ligand>
        <name>heme</name>
        <dbReference type="ChEBI" id="CHEBI:30413"/>
    </ligand>
    <ligandPart>
        <name>Fe</name>
        <dbReference type="ChEBI" id="CHEBI:18248"/>
    </ligandPart>
</feature>
<keyword evidence="10" id="KW-1133">Transmembrane helix</keyword>
<evidence type="ECO:0000256" key="2">
    <source>
        <dbReference type="ARBA" id="ARBA00010617"/>
    </source>
</evidence>
<evidence type="ECO:0000313" key="12">
    <source>
        <dbReference type="Proteomes" id="UP000054166"/>
    </source>
</evidence>
<dbReference type="PROSITE" id="PS00086">
    <property type="entry name" value="CYTOCHROME_P450"/>
    <property type="match status" value="1"/>
</dbReference>
<evidence type="ECO:0000256" key="1">
    <source>
        <dbReference type="ARBA" id="ARBA00001971"/>
    </source>
</evidence>
<dbReference type="InterPro" id="IPR017972">
    <property type="entry name" value="Cyt_P450_CS"/>
</dbReference>
<keyword evidence="3 8" id="KW-0349">Heme</keyword>
<gene>
    <name evidence="11" type="ORF">PILCRDRAFT_816605</name>
</gene>
<keyword evidence="10" id="KW-0472">Membrane</keyword>
<dbReference type="SUPFAM" id="SSF48264">
    <property type="entry name" value="Cytochrome P450"/>
    <property type="match status" value="1"/>
</dbReference>
<keyword evidence="10" id="KW-0812">Transmembrane</keyword>
<dbReference type="Gene3D" id="1.10.630.10">
    <property type="entry name" value="Cytochrome P450"/>
    <property type="match status" value="1"/>
</dbReference>
<evidence type="ECO:0000256" key="5">
    <source>
        <dbReference type="ARBA" id="ARBA00023002"/>
    </source>
</evidence>
<dbReference type="STRING" id="765440.A0A0C3C8N0"/>
<dbReference type="CDD" id="cd11063">
    <property type="entry name" value="CYP52"/>
    <property type="match status" value="1"/>
</dbReference>
<dbReference type="HOGENOM" id="CLU_001570_27_0_1"/>
<evidence type="ECO:0000256" key="9">
    <source>
        <dbReference type="RuleBase" id="RU000461"/>
    </source>
</evidence>
<dbReference type="Proteomes" id="UP000054166">
    <property type="component" value="Unassembled WGS sequence"/>
</dbReference>
<feature type="transmembrane region" description="Helical" evidence="10">
    <location>
        <begin position="42"/>
        <end position="63"/>
    </location>
</feature>
<evidence type="ECO:0000256" key="6">
    <source>
        <dbReference type="ARBA" id="ARBA00023004"/>
    </source>
</evidence>
<dbReference type="InterPro" id="IPR001128">
    <property type="entry name" value="Cyt_P450"/>
</dbReference>
<organism evidence="11 12">
    <name type="scientific">Piloderma croceum (strain F 1598)</name>
    <dbReference type="NCBI Taxonomy" id="765440"/>
    <lineage>
        <taxon>Eukaryota</taxon>
        <taxon>Fungi</taxon>
        <taxon>Dikarya</taxon>
        <taxon>Basidiomycota</taxon>
        <taxon>Agaricomycotina</taxon>
        <taxon>Agaricomycetes</taxon>
        <taxon>Agaricomycetidae</taxon>
        <taxon>Atheliales</taxon>
        <taxon>Atheliaceae</taxon>
        <taxon>Piloderma</taxon>
    </lineage>
</organism>
<comment type="cofactor">
    <cofactor evidence="1 8">
        <name>heme</name>
        <dbReference type="ChEBI" id="CHEBI:30413"/>
    </cofactor>
</comment>
<dbReference type="PRINTS" id="PR00463">
    <property type="entry name" value="EP450I"/>
</dbReference>
<accession>A0A0C3C8N0</accession>
<dbReference type="InParanoid" id="A0A0C3C8N0"/>
<keyword evidence="4 8" id="KW-0479">Metal-binding</keyword>
<protein>
    <recommendedName>
        <fullName evidence="13">Cytochrome P450 monooxygenase pc-3</fullName>
    </recommendedName>
</protein>
<evidence type="ECO:0000313" key="11">
    <source>
        <dbReference type="EMBL" id="KIM86057.1"/>
    </source>
</evidence>
<dbReference type="OrthoDB" id="1470350at2759"/>
<dbReference type="EMBL" id="KN832983">
    <property type="protein sequence ID" value="KIM86057.1"/>
    <property type="molecule type" value="Genomic_DNA"/>
</dbReference>
<dbReference type="PANTHER" id="PTHR24287:SF1">
    <property type="entry name" value="P450, PUTATIVE (EUROFUNG)-RELATED"/>
    <property type="match status" value="1"/>
</dbReference>
<keyword evidence="6 8" id="KW-0408">Iron</keyword>
<dbReference type="InterPro" id="IPR047146">
    <property type="entry name" value="Cyt_P450_E_CYP52_fungi"/>
</dbReference>
<evidence type="ECO:0000256" key="4">
    <source>
        <dbReference type="ARBA" id="ARBA00022723"/>
    </source>
</evidence>
<sequence length="586" mass="66963">MAFLTPGAIFLSRCLVSLLLPSAVIAGTRFILKTQFDIFIPIWALVTGGALGIPVVIIAQLVWAEIYQRRRAAALGARFVPRVVGRWPGNIDVLIDAIEKMRNSYPADGQWDLMKHYGTTYNFYLTWEDTIMTYDPDNIKTILVNDFPNYVKGGKFRKAMASVLGTGVFNSDGEMWKFHRSMTRPFFVKDVTSDFDKFDRHADIAVEKMKERSRAGYAIDFQDVISRFTLDSATEFLFGKNVDSLADDLPYPHGVAASHKMHSSPAEQFSKAFTHAQYIVSERSKLGWIWPLLEIFEDRTKEPMKVVDSFLEPLVQYAIEKHDSDDVKEKDEHSETLLDHLVKLTTDRNVLKDELLNILLAGRDTTASTLTSVIYLLAINPTVLDRLREEILTCVGTSAKPTYDDIREMKYLRAVLNETLRLFPPVPFDVRQTVHETTWPSKDPTEKPMYIPAGTNTAYAVFIMHRRTDLWGPDALEFDPDRFLDERAQKYLVHNPFIFVPFNAGPRICLGQQFAYNEMSYMLIRILQNFSTITLDIDAQSPETRVPASWAKVPGRQSIERFWPKVHLTMYAHGGLWVKMNLAGYT</sequence>
<keyword evidence="5 9" id="KW-0560">Oxidoreductase</keyword>
<dbReference type="GO" id="GO:0016705">
    <property type="term" value="F:oxidoreductase activity, acting on paired donors, with incorporation or reduction of molecular oxygen"/>
    <property type="evidence" value="ECO:0007669"/>
    <property type="project" value="InterPro"/>
</dbReference>
<reference evidence="11 12" key="1">
    <citation type="submission" date="2014-04" db="EMBL/GenBank/DDBJ databases">
        <authorList>
            <consortium name="DOE Joint Genome Institute"/>
            <person name="Kuo A."/>
            <person name="Tarkka M."/>
            <person name="Buscot F."/>
            <person name="Kohler A."/>
            <person name="Nagy L.G."/>
            <person name="Floudas D."/>
            <person name="Copeland A."/>
            <person name="Barry K.W."/>
            <person name="Cichocki N."/>
            <person name="Veneault-Fourrey C."/>
            <person name="LaButti K."/>
            <person name="Lindquist E.A."/>
            <person name="Lipzen A."/>
            <person name="Lundell T."/>
            <person name="Morin E."/>
            <person name="Murat C."/>
            <person name="Sun H."/>
            <person name="Tunlid A."/>
            <person name="Henrissat B."/>
            <person name="Grigoriev I.V."/>
            <person name="Hibbett D.S."/>
            <person name="Martin F."/>
            <person name="Nordberg H.P."/>
            <person name="Cantor M.N."/>
            <person name="Hua S.X."/>
        </authorList>
    </citation>
    <scope>NUCLEOTIDE SEQUENCE [LARGE SCALE GENOMIC DNA]</scope>
    <source>
        <strain evidence="11 12">F 1598</strain>
    </source>
</reference>
<dbReference type="Pfam" id="PF00067">
    <property type="entry name" value="p450"/>
    <property type="match status" value="1"/>
</dbReference>
<keyword evidence="7 9" id="KW-0503">Monooxygenase</keyword>
<dbReference type="PRINTS" id="PR00385">
    <property type="entry name" value="P450"/>
</dbReference>
<evidence type="ECO:0000256" key="10">
    <source>
        <dbReference type="SAM" id="Phobius"/>
    </source>
</evidence>
<comment type="similarity">
    <text evidence="2 9">Belongs to the cytochrome P450 family.</text>
</comment>
<keyword evidence="12" id="KW-1185">Reference proteome</keyword>
<reference evidence="12" key="2">
    <citation type="submission" date="2015-01" db="EMBL/GenBank/DDBJ databases">
        <title>Evolutionary Origins and Diversification of the Mycorrhizal Mutualists.</title>
        <authorList>
            <consortium name="DOE Joint Genome Institute"/>
            <consortium name="Mycorrhizal Genomics Consortium"/>
            <person name="Kohler A."/>
            <person name="Kuo A."/>
            <person name="Nagy L.G."/>
            <person name="Floudas D."/>
            <person name="Copeland A."/>
            <person name="Barry K.W."/>
            <person name="Cichocki N."/>
            <person name="Veneault-Fourrey C."/>
            <person name="LaButti K."/>
            <person name="Lindquist E.A."/>
            <person name="Lipzen A."/>
            <person name="Lundell T."/>
            <person name="Morin E."/>
            <person name="Murat C."/>
            <person name="Riley R."/>
            <person name="Ohm R."/>
            <person name="Sun H."/>
            <person name="Tunlid A."/>
            <person name="Henrissat B."/>
            <person name="Grigoriev I.V."/>
            <person name="Hibbett D.S."/>
            <person name="Martin F."/>
        </authorList>
    </citation>
    <scope>NUCLEOTIDE SEQUENCE [LARGE SCALE GENOMIC DNA]</scope>
    <source>
        <strain evidence="12">F 1598</strain>
    </source>
</reference>